<keyword evidence="2" id="KW-1185">Reference proteome</keyword>
<comment type="caution">
    <text evidence="1">The sequence shown here is derived from an EMBL/GenBank/DDBJ whole genome shotgun (WGS) entry which is preliminary data.</text>
</comment>
<dbReference type="EMBL" id="JANPWB010000003">
    <property type="protein sequence ID" value="KAJ1202238.1"/>
    <property type="molecule type" value="Genomic_DNA"/>
</dbReference>
<proteinExistence type="predicted"/>
<gene>
    <name evidence="1" type="ORF">NDU88_006038</name>
</gene>
<dbReference type="AlphaFoldDB" id="A0AAV7VPN9"/>
<reference evidence="1" key="1">
    <citation type="journal article" date="2022" name="bioRxiv">
        <title>Sequencing and chromosome-scale assembly of the giantPleurodeles waltlgenome.</title>
        <authorList>
            <person name="Brown T."/>
            <person name="Elewa A."/>
            <person name="Iarovenko S."/>
            <person name="Subramanian E."/>
            <person name="Araus A.J."/>
            <person name="Petzold A."/>
            <person name="Susuki M."/>
            <person name="Suzuki K.-i.T."/>
            <person name="Hayashi T."/>
            <person name="Toyoda A."/>
            <person name="Oliveira C."/>
            <person name="Osipova E."/>
            <person name="Leigh N.D."/>
            <person name="Simon A."/>
            <person name="Yun M.H."/>
        </authorList>
    </citation>
    <scope>NUCLEOTIDE SEQUENCE</scope>
    <source>
        <strain evidence="1">20211129_DDA</strain>
        <tissue evidence="1">Liver</tissue>
    </source>
</reference>
<name>A0AAV7VPN9_PLEWA</name>
<accession>A0AAV7VPN9</accession>
<evidence type="ECO:0000313" key="2">
    <source>
        <dbReference type="Proteomes" id="UP001066276"/>
    </source>
</evidence>
<protein>
    <submittedName>
        <fullName evidence="1">Uncharacterized protein</fullName>
    </submittedName>
</protein>
<dbReference type="Proteomes" id="UP001066276">
    <property type="component" value="Chromosome 2_1"/>
</dbReference>
<evidence type="ECO:0000313" key="1">
    <source>
        <dbReference type="EMBL" id="KAJ1202238.1"/>
    </source>
</evidence>
<organism evidence="1 2">
    <name type="scientific">Pleurodeles waltl</name>
    <name type="common">Iberian ribbed newt</name>
    <dbReference type="NCBI Taxonomy" id="8319"/>
    <lineage>
        <taxon>Eukaryota</taxon>
        <taxon>Metazoa</taxon>
        <taxon>Chordata</taxon>
        <taxon>Craniata</taxon>
        <taxon>Vertebrata</taxon>
        <taxon>Euteleostomi</taxon>
        <taxon>Amphibia</taxon>
        <taxon>Batrachia</taxon>
        <taxon>Caudata</taxon>
        <taxon>Salamandroidea</taxon>
        <taxon>Salamandridae</taxon>
        <taxon>Pleurodelinae</taxon>
        <taxon>Pleurodeles</taxon>
    </lineage>
</organism>
<sequence>MRRQGGISLCGLHRPITCRRRGPGKRLPRTAPVIYGASSVRAPLLSAGRAPLTPVSVRNMLLGEERGTNASPPPLMLLPLTLTTVEEA</sequence>